<sequence>MRVDIVVPNQGATGLEAVRAAARFEDMGYHGLWLTDHVVGIDALVDHLFKFVTHWKVESVRAAKDSWYGFMAE</sequence>
<dbReference type="OrthoDB" id="6399918at2"/>
<dbReference type="AlphaFoldDB" id="T0HUU9"/>
<proteinExistence type="predicted"/>
<dbReference type="Proteomes" id="UP000015531">
    <property type="component" value="Unassembled WGS sequence"/>
</dbReference>
<organism evidence="1 2">
    <name type="scientific">Sphingobium lactosutens DS20</name>
    <dbReference type="NCBI Taxonomy" id="1331060"/>
    <lineage>
        <taxon>Bacteria</taxon>
        <taxon>Pseudomonadati</taxon>
        <taxon>Pseudomonadota</taxon>
        <taxon>Alphaproteobacteria</taxon>
        <taxon>Sphingomonadales</taxon>
        <taxon>Sphingomonadaceae</taxon>
        <taxon>Sphingobium</taxon>
    </lineage>
</organism>
<dbReference type="RefSeq" id="WP_021225628.1">
    <property type="nucleotide sequence ID" value="NZ_ATDP01000081.1"/>
</dbReference>
<reference evidence="1 2" key="1">
    <citation type="journal article" date="2013" name="Genome Announc.">
        <title>Draft Genome Sequence of Sphingobium lactosutens Strain DS20T, Isolated from a Hexachlorocyclohexane Dumpsite.</title>
        <authorList>
            <person name="Kumar R."/>
            <person name="Dwivedi V."/>
            <person name="Negi V."/>
            <person name="Khurana J.P."/>
            <person name="Lal R."/>
        </authorList>
    </citation>
    <scope>NUCLEOTIDE SEQUENCE [LARGE SCALE GENOMIC DNA]</scope>
    <source>
        <strain evidence="1 2">DS20</strain>
    </source>
</reference>
<keyword evidence="2" id="KW-1185">Reference proteome</keyword>
<comment type="caution">
    <text evidence="1">The sequence shown here is derived from an EMBL/GenBank/DDBJ whole genome shotgun (WGS) entry which is preliminary data.</text>
</comment>
<gene>
    <name evidence="1" type="ORF">RLDS_09455</name>
</gene>
<name>T0HUU9_9SPHN</name>
<evidence type="ECO:0000313" key="1">
    <source>
        <dbReference type="EMBL" id="EQB15933.1"/>
    </source>
</evidence>
<accession>T0HUU9</accession>
<dbReference type="PATRIC" id="fig|1331060.3.peg.1801"/>
<protein>
    <recommendedName>
        <fullName evidence="3">Luciferase-like domain-containing protein</fullName>
    </recommendedName>
</protein>
<dbReference type="EMBL" id="ATDP01000081">
    <property type="protein sequence ID" value="EQB15933.1"/>
    <property type="molecule type" value="Genomic_DNA"/>
</dbReference>
<evidence type="ECO:0000313" key="2">
    <source>
        <dbReference type="Proteomes" id="UP000015531"/>
    </source>
</evidence>
<evidence type="ECO:0008006" key="3">
    <source>
        <dbReference type="Google" id="ProtNLM"/>
    </source>
</evidence>